<reference evidence="1 2" key="1">
    <citation type="journal article" date="2018" name="Genome Biol. Evol.">
        <title>Multiple Roots of Fruiting Body Formation in Amoebozoa.</title>
        <authorList>
            <person name="Hillmann F."/>
            <person name="Forbes G."/>
            <person name="Novohradska S."/>
            <person name="Ferling I."/>
            <person name="Riege K."/>
            <person name="Groth M."/>
            <person name="Westermann M."/>
            <person name="Marz M."/>
            <person name="Spaller T."/>
            <person name="Winckler T."/>
            <person name="Schaap P."/>
            <person name="Glockner G."/>
        </authorList>
    </citation>
    <scope>NUCLEOTIDE SEQUENCE [LARGE SCALE GENOMIC DNA]</scope>
    <source>
        <strain evidence="1 2">Jena</strain>
    </source>
</reference>
<comment type="caution">
    <text evidence="1">The sequence shown here is derived from an EMBL/GenBank/DDBJ whole genome shotgun (WGS) entry which is preliminary data.</text>
</comment>
<sequence length="80" mass="9079">MHHLTTNRKNRIILTIILPKMFNYKCYNMKQRQDPIESVVEVRNIAENSSYISGVTALLSNNPSSQYGDLIGLPSNDSPK</sequence>
<accession>A0A2P6NPW4</accession>
<proteinExistence type="predicted"/>
<dbReference type="AlphaFoldDB" id="A0A2P6NPW4"/>
<evidence type="ECO:0000313" key="2">
    <source>
        <dbReference type="Proteomes" id="UP000241769"/>
    </source>
</evidence>
<gene>
    <name evidence="1" type="ORF">PROFUN_05763</name>
</gene>
<evidence type="ECO:0000313" key="1">
    <source>
        <dbReference type="EMBL" id="PRP85992.1"/>
    </source>
</evidence>
<name>A0A2P6NPW4_9EUKA</name>
<dbReference type="InParanoid" id="A0A2P6NPW4"/>
<keyword evidence="2" id="KW-1185">Reference proteome</keyword>
<dbReference type="Proteomes" id="UP000241769">
    <property type="component" value="Unassembled WGS sequence"/>
</dbReference>
<protein>
    <submittedName>
        <fullName evidence="1">Uncharacterized protein</fullName>
    </submittedName>
</protein>
<dbReference type="EMBL" id="MDYQ01000036">
    <property type="protein sequence ID" value="PRP85992.1"/>
    <property type="molecule type" value="Genomic_DNA"/>
</dbReference>
<organism evidence="1 2">
    <name type="scientific">Planoprotostelium fungivorum</name>
    <dbReference type="NCBI Taxonomy" id="1890364"/>
    <lineage>
        <taxon>Eukaryota</taxon>
        <taxon>Amoebozoa</taxon>
        <taxon>Evosea</taxon>
        <taxon>Variosea</taxon>
        <taxon>Cavosteliida</taxon>
        <taxon>Cavosteliaceae</taxon>
        <taxon>Planoprotostelium</taxon>
    </lineage>
</organism>